<dbReference type="AlphaFoldDB" id="D7FD63"/>
<protein>
    <submittedName>
        <fullName evidence="1">Uncharacterized protein</fullName>
    </submittedName>
</protein>
<dbReference type="Proteomes" id="UP000007091">
    <property type="component" value="Chromosome"/>
</dbReference>
<dbReference type="InterPro" id="IPR057548">
    <property type="entry name" value="S-AdoMet_lyase-like"/>
</dbReference>
<sequence>MNTTALSMSRLYDRMLNCPVAVISGCRTYNDKAIIADYGLKEATKILELNATIEGEKKEEVEALLKPFMLTNADNEKRTKWLRKKLDLYKGYIGYKIVKGYYREAGMPQANIETSFICFELKPFHNKNQFKDIIVNLGREFNQDSIIINSPKDKRGAVFTLICTTHYPYLMLDGKKQDLENPLLN</sequence>
<dbReference type="KEGG" id="hpl:HPB8_563"/>
<dbReference type="EMBL" id="FN598874">
    <property type="protein sequence ID" value="CBI66120.1"/>
    <property type="molecule type" value="Genomic_DNA"/>
</dbReference>
<proteinExistence type="predicted"/>
<reference evidence="1 2" key="1">
    <citation type="journal article" date="2010" name="BMC Genomics">
        <title>Sequencing, annotation, and comparative genome analysis of the gerbil-adapted Helicobacter pylori strain B8.</title>
        <authorList>
            <person name="Farnbacher M."/>
            <person name="Jahns T."/>
            <person name="Willrodt D."/>
            <person name="Daniel R."/>
            <person name="Haas R."/>
            <person name="Goesmann A."/>
            <person name="Kurtz S."/>
            <person name="Rieder G."/>
        </authorList>
    </citation>
    <scope>NUCLEOTIDE SEQUENCE [LARGE SCALE GENOMIC DNA]</scope>
    <source>
        <strain evidence="1 2">B8</strain>
    </source>
</reference>
<name>D7FD63_HELP3</name>
<evidence type="ECO:0000313" key="1">
    <source>
        <dbReference type="EMBL" id="CBI66120.1"/>
    </source>
</evidence>
<organism evidence="1 2">
    <name type="scientific">Helicobacter pylori (strain B8)</name>
    <dbReference type="NCBI Taxonomy" id="693745"/>
    <lineage>
        <taxon>Bacteria</taxon>
        <taxon>Pseudomonadati</taxon>
        <taxon>Campylobacterota</taxon>
        <taxon>Epsilonproteobacteria</taxon>
        <taxon>Campylobacterales</taxon>
        <taxon>Helicobacteraceae</taxon>
        <taxon>Helicobacter</taxon>
    </lineage>
</organism>
<gene>
    <name evidence="1" type="ordered locus">HPB8_563</name>
</gene>
<dbReference type="RefSeq" id="WP_013195815.1">
    <property type="nucleotide sequence ID" value="NC_014256.1"/>
</dbReference>
<evidence type="ECO:0000313" key="2">
    <source>
        <dbReference type="Proteomes" id="UP000007091"/>
    </source>
</evidence>
<dbReference type="Pfam" id="PF23780">
    <property type="entry name" value="S-AdoMet_lyase"/>
    <property type="match status" value="1"/>
</dbReference>
<dbReference type="HOGENOM" id="CLU_1459420_0_0_7"/>
<accession>D7FD63</accession>